<gene>
    <name evidence="1" type="ORF">DEA37_0015099</name>
</gene>
<dbReference type="SUPFAM" id="SSF53098">
    <property type="entry name" value="Ribonuclease H-like"/>
    <property type="match status" value="1"/>
</dbReference>
<comment type="caution">
    <text evidence="1">The sequence shown here is derived from an EMBL/GenBank/DDBJ whole genome shotgun (WGS) entry which is preliminary data.</text>
</comment>
<evidence type="ECO:0000313" key="1">
    <source>
        <dbReference type="EMBL" id="KAA3670342.1"/>
    </source>
</evidence>
<sequence length="54" mass="6312">MLRIHKTRTTLHHPQNNGLVERTNRTEMTTLRAFIERHQSLTPLAPAECIRSPH</sequence>
<dbReference type="EMBL" id="QNGE01011319">
    <property type="protein sequence ID" value="KAA3670342.1"/>
    <property type="molecule type" value="Genomic_DNA"/>
</dbReference>
<protein>
    <recommendedName>
        <fullName evidence="3">Integrase catalytic domain-containing protein</fullName>
    </recommendedName>
</protein>
<evidence type="ECO:0000313" key="2">
    <source>
        <dbReference type="Proteomes" id="UP000324629"/>
    </source>
</evidence>
<keyword evidence="2" id="KW-1185">Reference proteome</keyword>
<dbReference type="AlphaFoldDB" id="A0A5J4N4A5"/>
<dbReference type="Proteomes" id="UP000324629">
    <property type="component" value="Unassembled WGS sequence"/>
</dbReference>
<name>A0A5J4N4A5_9TREM</name>
<organism evidence="1 2">
    <name type="scientific">Paragonimus westermani</name>
    <dbReference type="NCBI Taxonomy" id="34504"/>
    <lineage>
        <taxon>Eukaryota</taxon>
        <taxon>Metazoa</taxon>
        <taxon>Spiralia</taxon>
        <taxon>Lophotrochozoa</taxon>
        <taxon>Platyhelminthes</taxon>
        <taxon>Trematoda</taxon>
        <taxon>Digenea</taxon>
        <taxon>Plagiorchiida</taxon>
        <taxon>Troglotremata</taxon>
        <taxon>Troglotrematidae</taxon>
        <taxon>Paragonimus</taxon>
    </lineage>
</organism>
<dbReference type="GO" id="GO:0003676">
    <property type="term" value="F:nucleic acid binding"/>
    <property type="evidence" value="ECO:0007669"/>
    <property type="project" value="InterPro"/>
</dbReference>
<evidence type="ECO:0008006" key="3">
    <source>
        <dbReference type="Google" id="ProtNLM"/>
    </source>
</evidence>
<dbReference type="InterPro" id="IPR012337">
    <property type="entry name" value="RNaseH-like_sf"/>
</dbReference>
<proteinExistence type="predicted"/>
<reference evidence="1 2" key="1">
    <citation type="journal article" date="2019" name="Gigascience">
        <title>Whole-genome sequence of the oriental lung fluke Paragonimus westermani.</title>
        <authorList>
            <person name="Oey H."/>
            <person name="Zakrzewski M."/>
            <person name="Narain K."/>
            <person name="Devi K.R."/>
            <person name="Agatsuma T."/>
            <person name="Nawaratna S."/>
            <person name="Gobert G.N."/>
            <person name="Jones M.K."/>
            <person name="Ragan M.A."/>
            <person name="McManus D.P."/>
            <person name="Krause L."/>
        </authorList>
    </citation>
    <scope>NUCLEOTIDE SEQUENCE [LARGE SCALE GENOMIC DNA]</scope>
    <source>
        <strain evidence="1 2">IND2009</strain>
    </source>
</reference>
<dbReference type="Gene3D" id="3.30.420.10">
    <property type="entry name" value="Ribonuclease H-like superfamily/Ribonuclease H"/>
    <property type="match status" value="1"/>
</dbReference>
<dbReference type="InterPro" id="IPR036397">
    <property type="entry name" value="RNaseH_sf"/>
</dbReference>
<accession>A0A5J4N4A5</accession>
<feature type="non-terminal residue" evidence="1">
    <location>
        <position position="54"/>
    </location>
</feature>